<name>A0A1I7TQF7_9PELO</name>
<evidence type="ECO:0000313" key="2">
    <source>
        <dbReference type="WBParaSite" id="Csp11.Scaffold629.g10750.t1"/>
    </source>
</evidence>
<organism evidence="1 2">
    <name type="scientific">Caenorhabditis tropicalis</name>
    <dbReference type="NCBI Taxonomy" id="1561998"/>
    <lineage>
        <taxon>Eukaryota</taxon>
        <taxon>Metazoa</taxon>
        <taxon>Ecdysozoa</taxon>
        <taxon>Nematoda</taxon>
        <taxon>Chromadorea</taxon>
        <taxon>Rhabditida</taxon>
        <taxon>Rhabditina</taxon>
        <taxon>Rhabditomorpha</taxon>
        <taxon>Rhabditoidea</taxon>
        <taxon>Rhabditidae</taxon>
        <taxon>Peloderinae</taxon>
        <taxon>Caenorhabditis</taxon>
    </lineage>
</organism>
<dbReference type="AlphaFoldDB" id="A0A1I7TQF7"/>
<reference evidence="2" key="1">
    <citation type="submission" date="2016-11" db="UniProtKB">
        <authorList>
            <consortium name="WormBaseParasite"/>
        </authorList>
    </citation>
    <scope>IDENTIFICATION</scope>
</reference>
<protein>
    <submittedName>
        <fullName evidence="2">RGS domain-containing protein</fullName>
    </submittedName>
</protein>
<keyword evidence="1" id="KW-1185">Reference proteome</keyword>
<dbReference type="STRING" id="1561998.A0A1I7TQF7"/>
<dbReference type="eggNOG" id="ENOG502R2KD">
    <property type="taxonomic scope" value="Eukaryota"/>
</dbReference>
<dbReference type="Proteomes" id="UP000095282">
    <property type="component" value="Unplaced"/>
</dbReference>
<evidence type="ECO:0000313" key="1">
    <source>
        <dbReference type="Proteomes" id="UP000095282"/>
    </source>
</evidence>
<proteinExistence type="predicted"/>
<dbReference type="Gene3D" id="1.20.58.80">
    <property type="entry name" value="Phosphotransferase system, lactose/cellobiose-type IIA subunit"/>
    <property type="match status" value="1"/>
</dbReference>
<accession>A0A1I7TQF7</accession>
<sequence>MKPNEKPPKRDPREPTPLVLMNPELRVRQLRYAANIEASLMVPLHRYYEVLLDLSQMGLEYLKAMKLERAFIIFKRIEYFLFHRLLEHPGIDTFHSESKTKILARLPMIMYAAQQIVIEFVMPVYERQAAYFRYEELQRRLKILNPTAWQGVMAEAARREAEFYSEAEEISTRFGVELSSFIPMEVIPDDNHPKNFPPRTIPTKRLLPKKVQMATDKKAIEAAINTVNRGSVPLPIHEEQSVEALVRNINTLMNDALAKFFNTRTIAMTGQPLIPENTPSTSSVDITTKTNDDIILVAEVSANSRKTYSPRVDHMYQMPGNLPESQPYVPPVGIIDTQKRMAYKPKYPLEYYIDLLTKTFELNSTTAAGYCLVQETMPQTVAPSTANFFFRLVPITDPEVALKFVAPTAVIPEPDPGQPGVNPPVQPITVEADKPNSFGVWTKRGAACGPEGVGSLGVLSDLDRAREVLDAVPPMPAGTEHIGTTIPVRKRTNEDDHRGFRKRRPFPTIANVRMDSGGPCGSGIIYSYQFQQ</sequence>
<dbReference type="WBParaSite" id="Csp11.Scaffold629.g10750.t1">
    <property type="protein sequence ID" value="Csp11.Scaffold629.g10750.t1"/>
    <property type="gene ID" value="Csp11.Scaffold629.g10750"/>
</dbReference>